<dbReference type="InterPro" id="IPR015797">
    <property type="entry name" value="NUDIX_hydrolase-like_dom_sf"/>
</dbReference>
<protein>
    <submittedName>
        <fullName evidence="4">NUDIX hydrolase</fullName>
    </submittedName>
</protein>
<keyword evidence="2 4" id="KW-0378">Hydrolase</keyword>
<comment type="caution">
    <text evidence="4">The sequence shown here is derived from an EMBL/GenBank/DDBJ whole genome shotgun (WGS) entry which is preliminary data.</text>
</comment>
<dbReference type="PROSITE" id="PS51462">
    <property type="entry name" value="NUDIX"/>
    <property type="match status" value="1"/>
</dbReference>
<reference evidence="4 5" key="1">
    <citation type="submission" date="2020-10" db="EMBL/GenBank/DDBJ databases">
        <title>Connecting structure to function with the recovery of over 1000 high-quality activated sludge metagenome-assembled genomes encoding full-length rRNA genes using long-read sequencing.</title>
        <authorList>
            <person name="Singleton C.M."/>
            <person name="Petriglieri F."/>
            <person name="Kristensen J.M."/>
            <person name="Kirkegaard R.H."/>
            <person name="Michaelsen T.Y."/>
            <person name="Andersen M.H."/>
            <person name="Karst S.M."/>
            <person name="Dueholm M.S."/>
            <person name="Nielsen P.H."/>
            <person name="Albertsen M."/>
        </authorList>
    </citation>
    <scope>NUCLEOTIDE SEQUENCE [LARGE SCALE GENOMIC DNA]</scope>
    <source>
        <strain evidence="4">EsbW_18-Q3-R4-48_BATAC.463</strain>
    </source>
</reference>
<evidence type="ECO:0000313" key="5">
    <source>
        <dbReference type="Proteomes" id="UP000739411"/>
    </source>
</evidence>
<dbReference type="PANTHER" id="PTHR43222">
    <property type="entry name" value="NUDIX HYDROLASE 23"/>
    <property type="match status" value="1"/>
</dbReference>
<dbReference type="Proteomes" id="UP000739411">
    <property type="component" value="Unassembled WGS sequence"/>
</dbReference>
<evidence type="ECO:0000259" key="3">
    <source>
        <dbReference type="PROSITE" id="PS51462"/>
    </source>
</evidence>
<accession>A0A935MS47</accession>
<dbReference type="InterPro" id="IPR020084">
    <property type="entry name" value="NUDIX_hydrolase_CS"/>
</dbReference>
<proteinExistence type="predicted"/>
<dbReference type="EMBL" id="JADJMS010000046">
    <property type="protein sequence ID" value="MBK7416733.1"/>
    <property type="molecule type" value="Genomic_DNA"/>
</dbReference>
<dbReference type="Pfam" id="PF00293">
    <property type="entry name" value="NUDIX"/>
    <property type="match status" value="1"/>
</dbReference>
<gene>
    <name evidence="4" type="ORF">IPJ38_18135</name>
</gene>
<sequence length="179" mass="20271">MIEQTISQVSAIEMAAWLTAKNPLVSSIHHQIIVAGVLEGDGRYLVIEEMAEGRRVINQPAGRLEKDESASDGAMRETLEESGYLFMAEALVGLYHWFHPEKNTLYLRMAFTGRLIDQGEVKSLDPEILAVRWMTIPELEAESDRLRSPFVLQCIRDHANGIRFPLDVVRYFPNDNAQS</sequence>
<evidence type="ECO:0000313" key="4">
    <source>
        <dbReference type="EMBL" id="MBK7416733.1"/>
    </source>
</evidence>
<evidence type="ECO:0000256" key="2">
    <source>
        <dbReference type="ARBA" id="ARBA00022801"/>
    </source>
</evidence>
<name>A0A935MS47_9RHOO</name>
<comment type="cofactor">
    <cofactor evidence="1">
        <name>Mg(2+)</name>
        <dbReference type="ChEBI" id="CHEBI:18420"/>
    </cofactor>
</comment>
<dbReference type="AlphaFoldDB" id="A0A935MS47"/>
<dbReference type="PROSITE" id="PS00893">
    <property type="entry name" value="NUDIX_BOX"/>
    <property type="match status" value="1"/>
</dbReference>
<dbReference type="InterPro" id="IPR000086">
    <property type="entry name" value="NUDIX_hydrolase_dom"/>
</dbReference>
<dbReference type="GO" id="GO:0016787">
    <property type="term" value="F:hydrolase activity"/>
    <property type="evidence" value="ECO:0007669"/>
    <property type="project" value="UniProtKB-KW"/>
</dbReference>
<organism evidence="4 5">
    <name type="scientific">Candidatus Dechloromonas phosphorivorans</name>
    <dbReference type="NCBI Taxonomy" id="2899244"/>
    <lineage>
        <taxon>Bacteria</taxon>
        <taxon>Pseudomonadati</taxon>
        <taxon>Pseudomonadota</taxon>
        <taxon>Betaproteobacteria</taxon>
        <taxon>Rhodocyclales</taxon>
        <taxon>Azonexaceae</taxon>
        <taxon>Dechloromonas</taxon>
    </lineage>
</organism>
<evidence type="ECO:0000256" key="1">
    <source>
        <dbReference type="ARBA" id="ARBA00001946"/>
    </source>
</evidence>
<dbReference type="PANTHER" id="PTHR43222:SF11">
    <property type="entry name" value="PHOSPHATASE NUDJ"/>
    <property type="match status" value="1"/>
</dbReference>
<feature type="domain" description="Nudix hydrolase" evidence="3">
    <location>
        <begin position="27"/>
        <end position="156"/>
    </location>
</feature>
<dbReference type="SUPFAM" id="SSF55811">
    <property type="entry name" value="Nudix"/>
    <property type="match status" value="1"/>
</dbReference>
<dbReference type="Gene3D" id="3.90.79.10">
    <property type="entry name" value="Nucleoside Triphosphate Pyrophosphohydrolase"/>
    <property type="match status" value="1"/>
</dbReference>